<evidence type="ECO:0000259" key="1">
    <source>
        <dbReference type="PROSITE" id="PS50240"/>
    </source>
</evidence>
<name>A0A0T6B4J6_9SCAR</name>
<dbReference type="GO" id="GO:0006508">
    <property type="term" value="P:proteolysis"/>
    <property type="evidence" value="ECO:0007669"/>
    <property type="project" value="InterPro"/>
</dbReference>
<dbReference type="AlphaFoldDB" id="A0A0T6B4J6"/>
<dbReference type="InterPro" id="IPR043504">
    <property type="entry name" value="Peptidase_S1_PA_chymotrypsin"/>
</dbReference>
<organism evidence="2 3">
    <name type="scientific">Oryctes borbonicus</name>
    <dbReference type="NCBI Taxonomy" id="1629725"/>
    <lineage>
        <taxon>Eukaryota</taxon>
        <taxon>Metazoa</taxon>
        <taxon>Ecdysozoa</taxon>
        <taxon>Arthropoda</taxon>
        <taxon>Hexapoda</taxon>
        <taxon>Insecta</taxon>
        <taxon>Pterygota</taxon>
        <taxon>Neoptera</taxon>
        <taxon>Endopterygota</taxon>
        <taxon>Coleoptera</taxon>
        <taxon>Polyphaga</taxon>
        <taxon>Scarabaeiformia</taxon>
        <taxon>Scarabaeidae</taxon>
        <taxon>Dynastinae</taxon>
        <taxon>Oryctes</taxon>
    </lineage>
</organism>
<dbReference type="GO" id="GO:0004252">
    <property type="term" value="F:serine-type endopeptidase activity"/>
    <property type="evidence" value="ECO:0007669"/>
    <property type="project" value="InterPro"/>
</dbReference>
<protein>
    <submittedName>
        <fullName evidence="2">Trypsin</fullName>
    </submittedName>
</protein>
<dbReference type="SUPFAM" id="SSF50494">
    <property type="entry name" value="Trypsin-like serine proteases"/>
    <property type="match status" value="1"/>
</dbReference>
<accession>A0A0T6B4J6</accession>
<dbReference type="PANTHER" id="PTHR24260:SF147">
    <property type="entry name" value="EG:BACR7A4.3 PROTEIN-RELATED"/>
    <property type="match status" value="1"/>
</dbReference>
<dbReference type="InterPro" id="IPR009003">
    <property type="entry name" value="Peptidase_S1_PA"/>
</dbReference>
<proteinExistence type="predicted"/>
<dbReference type="EMBL" id="LJIG01009813">
    <property type="protein sequence ID" value="KRT82330.1"/>
    <property type="molecule type" value="Genomic_DNA"/>
</dbReference>
<evidence type="ECO:0000313" key="3">
    <source>
        <dbReference type="Proteomes" id="UP000051574"/>
    </source>
</evidence>
<evidence type="ECO:0000313" key="2">
    <source>
        <dbReference type="EMBL" id="KRT82330.1"/>
    </source>
</evidence>
<dbReference type="InterPro" id="IPR051333">
    <property type="entry name" value="CLIP_Serine_Protease"/>
</dbReference>
<sequence>MALLGYVEEDNRILWKCVGSLISETFVLTSARCTKPRLLGRLKYVQLGQQGINSNFTDAKSQNFVVKATYVHPDFQYLSVNNDLGLIELGKPAEFTEFVSPACLPVNQNIENIQLEATGYGLLQSYEKLDSNRLQVNPGENCKEVYEPSIQNNQLLCTEITPAEDGRCYVRFIEVKK</sequence>
<keyword evidence="3" id="KW-1185">Reference proteome</keyword>
<reference evidence="2 3" key="1">
    <citation type="submission" date="2015-09" db="EMBL/GenBank/DDBJ databases">
        <title>Draft genome of the scarab beetle Oryctes borbonicus.</title>
        <authorList>
            <person name="Meyer J.M."/>
            <person name="Markov G.V."/>
            <person name="Baskaran P."/>
            <person name="Herrmann M."/>
            <person name="Sommer R.J."/>
            <person name="Roedelsperger C."/>
        </authorList>
    </citation>
    <scope>NUCLEOTIDE SEQUENCE [LARGE SCALE GENOMIC DNA]</scope>
    <source>
        <strain evidence="2">OB123</strain>
        <tissue evidence="2">Whole animal</tissue>
    </source>
</reference>
<dbReference type="Gene3D" id="2.40.10.10">
    <property type="entry name" value="Trypsin-like serine proteases"/>
    <property type="match status" value="1"/>
</dbReference>
<dbReference type="Pfam" id="PF00089">
    <property type="entry name" value="Trypsin"/>
    <property type="match status" value="1"/>
</dbReference>
<dbReference type="PANTHER" id="PTHR24260">
    <property type="match status" value="1"/>
</dbReference>
<feature type="domain" description="Peptidase S1" evidence="1">
    <location>
        <begin position="1"/>
        <end position="168"/>
    </location>
</feature>
<dbReference type="Proteomes" id="UP000051574">
    <property type="component" value="Unassembled WGS sequence"/>
</dbReference>
<comment type="caution">
    <text evidence="2">The sequence shown here is derived from an EMBL/GenBank/DDBJ whole genome shotgun (WGS) entry which is preliminary data.</text>
</comment>
<dbReference type="SMART" id="SM00020">
    <property type="entry name" value="Tryp_SPc"/>
    <property type="match status" value="1"/>
</dbReference>
<gene>
    <name evidence="2" type="ORF">AMK59_3759</name>
</gene>
<dbReference type="OrthoDB" id="6339452at2759"/>
<dbReference type="InterPro" id="IPR001254">
    <property type="entry name" value="Trypsin_dom"/>
</dbReference>
<dbReference type="PROSITE" id="PS50240">
    <property type="entry name" value="TRYPSIN_DOM"/>
    <property type="match status" value="1"/>
</dbReference>